<comment type="caution">
    <text evidence="3">The sequence shown here is derived from an EMBL/GenBank/DDBJ whole genome shotgun (WGS) entry which is preliminary data.</text>
</comment>
<dbReference type="AlphaFoldDB" id="A0A497WRV9"/>
<dbReference type="Pfam" id="PF20239">
    <property type="entry name" value="DUF6596"/>
    <property type="match status" value="1"/>
</dbReference>
<organism evidence="3 4">
    <name type="scientific">Litoreibacter meonggei</name>
    <dbReference type="NCBI Taxonomy" id="1049199"/>
    <lineage>
        <taxon>Bacteria</taxon>
        <taxon>Pseudomonadati</taxon>
        <taxon>Pseudomonadota</taxon>
        <taxon>Alphaproteobacteria</taxon>
        <taxon>Rhodobacterales</taxon>
        <taxon>Roseobacteraceae</taxon>
        <taxon>Litoreibacter</taxon>
    </lineage>
</organism>
<dbReference type="GO" id="GO:0003700">
    <property type="term" value="F:DNA-binding transcription factor activity"/>
    <property type="evidence" value="ECO:0007669"/>
    <property type="project" value="InterPro"/>
</dbReference>
<dbReference type="RefSeq" id="WP_121023092.1">
    <property type="nucleotide sequence ID" value="NZ_RCCE01000002.1"/>
</dbReference>
<dbReference type="PANTHER" id="PTHR47756">
    <property type="entry name" value="BLL6612 PROTEIN-RELATED"/>
    <property type="match status" value="1"/>
</dbReference>
<protein>
    <submittedName>
        <fullName evidence="3">RNA polymerase sigma-70 factor (ECF subfamily)</fullName>
    </submittedName>
</protein>
<sequence>MKGSTKARAEEVARASYGRLLAILASHDHDIAAAEDALAEAFAKALEHWPLRGIPNNPEGWLITAARRGRIDAARKHARTKPLEQHADYMARSDQHDEIPDERLSLMLVCAHPALSSAIHAPLMLQCVLGLSSERIALAFQTRPSTMAQRLVRAKSKIRDAGITFERPDRDALPDRISTVLEATYAAYSIDWMLFPDGRDLSREALFLADLVAHLSPETPEALGLSALISFLSARQDARLKDGMLVPLDEQNIGLWDHRMIDHANRILANASVARQLGRFQLEASIQAVHAARATTGTTDWEAVAQLYTGLNALFPTLGSRIGQAAAIAQARCAKDGLALLDQLPTRQVANFQPYWATRAQLLRDDAPQQAKPCYDKAIALCTEPPLRRWLEAQAATLKLH</sequence>
<dbReference type="SUPFAM" id="SSF88946">
    <property type="entry name" value="Sigma2 domain of RNA polymerase sigma factors"/>
    <property type="match status" value="1"/>
</dbReference>
<name>A0A497WRV9_9RHOB</name>
<feature type="domain" description="RNA polymerase sigma-70 region 2" evidence="1">
    <location>
        <begin position="15"/>
        <end position="80"/>
    </location>
</feature>
<keyword evidence="4" id="KW-1185">Reference proteome</keyword>
<proteinExistence type="predicted"/>
<evidence type="ECO:0000259" key="1">
    <source>
        <dbReference type="Pfam" id="PF04542"/>
    </source>
</evidence>
<feature type="domain" description="DUF6596" evidence="2">
    <location>
        <begin position="176"/>
        <end position="271"/>
    </location>
</feature>
<dbReference type="InterPro" id="IPR013325">
    <property type="entry name" value="RNA_pol_sigma_r2"/>
</dbReference>
<dbReference type="GO" id="GO:0006352">
    <property type="term" value="P:DNA-templated transcription initiation"/>
    <property type="evidence" value="ECO:0007669"/>
    <property type="project" value="InterPro"/>
</dbReference>
<dbReference type="InterPro" id="IPR013324">
    <property type="entry name" value="RNA_pol_sigma_r3/r4-like"/>
</dbReference>
<dbReference type="PANTHER" id="PTHR47756:SF2">
    <property type="entry name" value="BLL6612 PROTEIN"/>
    <property type="match status" value="1"/>
</dbReference>
<evidence type="ECO:0000313" key="3">
    <source>
        <dbReference type="EMBL" id="RLJ59380.1"/>
    </source>
</evidence>
<gene>
    <name evidence="3" type="ORF">BCF46_1529</name>
</gene>
<accession>A0A497WRV9</accession>
<dbReference type="OrthoDB" id="9780299at2"/>
<dbReference type="SUPFAM" id="SSF88659">
    <property type="entry name" value="Sigma3 and sigma4 domains of RNA polymerase sigma factors"/>
    <property type="match status" value="1"/>
</dbReference>
<dbReference type="InterPro" id="IPR007627">
    <property type="entry name" value="RNA_pol_sigma70_r2"/>
</dbReference>
<dbReference type="Gene3D" id="1.10.1740.10">
    <property type="match status" value="1"/>
</dbReference>
<reference evidence="3 4" key="1">
    <citation type="submission" date="2018-10" db="EMBL/GenBank/DDBJ databases">
        <title>Genomic Encyclopedia of Archaeal and Bacterial Type Strains, Phase II (KMG-II): from individual species to whole genera.</title>
        <authorList>
            <person name="Goeker M."/>
        </authorList>
    </citation>
    <scope>NUCLEOTIDE SEQUENCE [LARGE SCALE GENOMIC DNA]</scope>
    <source>
        <strain evidence="3 4">DSM 29466</strain>
    </source>
</reference>
<evidence type="ECO:0000313" key="4">
    <source>
        <dbReference type="Proteomes" id="UP000269157"/>
    </source>
</evidence>
<dbReference type="InterPro" id="IPR046531">
    <property type="entry name" value="DUF6596"/>
</dbReference>
<dbReference type="EMBL" id="RCCE01000002">
    <property type="protein sequence ID" value="RLJ59380.1"/>
    <property type="molecule type" value="Genomic_DNA"/>
</dbReference>
<dbReference type="Proteomes" id="UP000269157">
    <property type="component" value="Unassembled WGS sequence"/>
</dbReference>
<dbReference type="Pfam" id="PF04542">
    <property type="entry name" value="Sigma70_r2"/>
    <property type="match status" value="1"/>
</dbReference>
<evidence type="ECO:0000259" key="2">
    <source>
        <dbReference type="Pfam" id="PF20239"/>
    </source>
</evidence>